<evidence type="ECO:0000256" key="4">
    <source>
        <dbReference type="PROSITE-ProRule" id="PRU01131"/>
    </source>
</evidence>
<comment type="caution">
    <text evidence="7">The sequence shown here is derived from an EMBL/GenBank/DDBJ whole genome shotgun (WGS) entry which is preliminary data.</text>
</comment>
<proteinExistence type="inferred from homology"/>
<evidence type="ECO:0000259" key="6">
    <source>
        <dbReference type="PROSITE" id="PS51795"/>
    </source>
</evidence>
<protein>
    <recommendedName>
        <fullName evidence="6">FLZ-type domain-containing protein</fullName>
    </recommendedName>
</protein>
<dbReference type="PROSITE" id="PS51795">
    <property type="entry name" value="ZF_FLZ"/>
    <property type="match status" value="1"/>
</dbReference>
<dbReference type="Proteomes" id="UP001345219">
    <property type="component" value="Chromosome 16"/>
</dbReference>
<evidence type="ECO:0000313" key="7">
    <source>
        <dbReference type="EMBL" id="KAK4752332.1"/>
    </source>
</evidence>
<evidence type="ECO:0000256" key="2">
    <source>
        <dbReference type="ARBA" id="ARBA00022723"/>
    </source>
</evidence>
<dbReference type="PANTHER" id="PTHR46057">
    <property type="entry name" value="FCS-LIKE ZINC FINGER 1-RELATED"/>
    <property type="match status" value="1"/>
</dbReference>
<organism evidence="7 8">
    <name type="scientific">Trapa incisa</name>
    <dbReference type="NCBI Taxonomy" id="236973"/>
    <lineage>
        <taxon>Eukaryota</taxon>
        <taxon>Viridiplantae</taxon>
        <taxon>Streptophyta</taxon>
        <taxon>Embryophyta</taxon>
        <taxon>Tracheophyta</taxon>
        <taxon>Spermatophyta</taxon>
        <taxon>Magnoliopsida</taxon>
        <taxon>eudicotyledons</taxon>
        <taxon>Gunneridae</taxon>
        <taxon>Pentapetalae</taxon>
        <taxon>rosids</taxon>
        <taxon>malvids</taxon>
        <taxon>Myrtales</taxon>
        <taxon>Lythraceae</taxon>
        <taxon>Trapa</taxon>
    </lineage>
</organism>
<dbReference type="InterPro" id="IPR007650">
    <property type="entry name" value="Zf-FLZ_dom"/>
</dbReference>
<sequence length="111" mass="12297">MGSLSSDGAALYYSGGEDHLHEPHFLQSCSRCNKRLGFNSDIFMYRGDTPFCSKECRQEQIEMDEAKEKRKWGRSGGSKKKMKTPSMSSSSSSPPSSSTRSSRKSDTVVVS</sequence>
<keyword evidence="8" id="KW-1185">Reference proteome</keyword>
<feature type="domain" description="FLZ-type" evidence="6">
    <location>
        <begin position="24"/>
        <end position="68"/>
    </location>
</feature>
<evidence type="ECO:0000256" key="3">
    <source>
        <dbReference type="ARBA" id="ARBA00022771"/>
    </source>
</evidence>
<reference evidence="7 8" key="1">
    <citation type="journal article" date="2023" name="Hortic Res">
        <title>Pangenome of water caltrop reveals structural variations and asymmetric subgenome divergence after allopolyploidization.</title>
        <authorList>
            <person name="Zhang X."/>
            <person name="Chen Y."/>
            <person name="Wang L."/>
            <person name="Yuan Y."/>
            <person name="Fang M."/>
            <person name="Shi L."/>
            <person name="Lu R."/>
            <person name="Comes H.P."/>
            <person name="Ma Y."/>
            <person name="Chen Y."/>
            <person name="Huang G."/>
            <person name="Zhou Y."/>
            <person name="Zheng Z."/>
            <person name="Qiu Y."/>
        </authorList>
    </citation>
    <scope>NUCLEOTIDE SEQUENCE [LARGE SCALE GENOMIC DNA]</scope>
    <source>
        <tissue evidence="7">Roots</tissue>
    </source>
</reference>
<feature type="compositionally biased region" description="Low complexity" evidence="5">
    <location>
        <begin position="84"/>
        <end position="100"/>
    </location>
</feature>
<dbReference type="GO" id="GO:0008270">
    <property type="term" value="F:zinc ion binding"/>
    <property type="evidence" value="ECO:0007669"/>
    <property type="project" value="UniProtKB-KW"/>
</dbReference>
<dbReference type="EMBL" id="JAXIOK010000016">
    <property type="protein sequence ID" value="KAK4752332.1"/>
    <property type="molecule type" value="Genomic_DNA"/>
</dbReference>
<dbReference type="PANTHER" id="PTHR46057:SF13">
    <property type="entry name" value="FLZ-TYPE DOMAIN-CONTAINING PROTEIN"/>
    <property type="match status" value="1"/>
</dbReference>
<evidence type="ECO:0000256" key="5">
    <source>
        <dbReference type="SAM" id="MobiDB-lite"/>
    </source>
</evidence>
<dbReference type="Pfam" id="PF04570">
    <property type="entry name" value="zf-FLZ"/>
    <property type="match status" value="1"/>
</dbReference>
<keyword evidence="2" id="KW-0479">Metal-binding</keyword>
<evidence type="ECO:0000313" key="8">
    <source>
        <dbReference type="Proteomes" id="UP001345219"/>
    </source>
</evidence>
<accession>A0AAN7JSS0</accession>
<keyword evidence="3" id="KW-0863">Zinc-finger</keyword>
<comment type="similarity">
    <text evidence="1">Belongs to the FLZ family.</text>
</comment>
<feature type="compositionally biased region" description="Basic residues" evidence="5">
    <location>
        <begin position="69"/>
        <end position="83"/>
    </location>
</feature>
<dbReference type="InterPro" id="IPR044533">
    <property type="entry name" value="FLZ1/2/3"/>
</dbReference>
<feature type="region of interest" description="Disordered" evidence="5">
    <location>
        <begin position="63"/>
        <end position="111"/>
    </location>
</feature>
<dbReference type="AlphaFoldDB" id="A0AAN7JSS0"/>
<name>A0AAN7JSS0_9MYRT</name>
<evidence type="ECO:0000256" key="1">
    <source>
        <dbReference type="ARBA" id="ARBA00009374"/>
    </source>
</evidence>
<feature type="zinc finger region" description="FLZ-type" evidence="4">
    <location>
        <begin position="24"/>
        <end position="68"/>
    </location>
</feature>
<gene>
    <name evidence="7" type="ORF">SAY87_021130</name>
</gene>
<keyword evidence="3" id="KW-0862">Zinc</keyword>